<dbReference type="OrthoDB" id="3034217at2"/>
<name>A0A2S0PAT5_9NEIS</name>
<protein>
    <recommendedName>
        <fullName evidence="1">CHAD domain-containing protein</fullName>
    </recommendedName>
</protein>
<accession>A0A2S0PAT5</accession>
<organism evidence="2 3">
    <name type="scientific">Microvirgula aerodenitrificans</name>
    <dbReference type="NCBI Taxonomy" id="57480"/>
    <lineage>
        <taxon>Bacteria</taxon>
        <taxon>Pseudomonadati</taxon>
        <taxon>Pseudomonadota</taxon>
        <taxon>Betaproteobacteria</taxon>
        <taxon>Neisseriales</taxon>
        <taxon>Aquaspirillaceae</taxon>
        <taxon>Microvirgula</taxon>
    </lineage>
</organism>
<dbReference type="PANTHER" id="PTHR39339">
    <property type="entry name" value="SLR1444 PROTEIN"/>
    <property type="match status" value="1"/>
</dbReference>
<dbReference type="STRING" id="1122240.GCA_000620105_00215"/>
<dbReference type="PROSITE" id="PS51708">
    <property type="entry name" value="CHAD"/>
    <property type="match status" value="1"/>
</dbReference>
<dbReference type="KEGG" id="maer:DAI18_10915"/>
<evidence type="ECO:0000313" key="3">
    <source>
        <dbReference type="Proteomes" id="UP000244173"/>
    </source>
</evidence>
<dbReference type="PANTHER" id="PTHR39339:SF1">
    <property type="entry name" value="CHAD DOMAIN-CONTAINING PROTEIN"/>
    <property type="match status" value="1"/>
</dbReference>
<dbReference type="InterPro" id="IPR007899">
    <property type="entry name" value="CHAD_dom"/>
</dbReference>
<proteinExistence type="predicted"/>
<keyword evidence="3" id="KW-1185">Reference proteome</keyword>
<dbReference type="EMBL" id="CP028519">
    <property type="protein sequence ID" value="AVY94499.1"/>
    <property type="molecule type" value="Genomic_DNA"/>
</dbReference>
<feature type="domain" description="CHAD" evidence="1">
    <location>
        <begin position="2"/>
        <end position="257"/>
    </location>
</feature>
<dbReference type="Proteomes" id="UP000244173">
    <property type="component" value="Chromosome"/>
</dbReference>
<dbReference type="AlphaFoldDB" id="A0A2S0PAT5"/>
<dbReference type="SMART" id="SM00880">
    <property type="entry name" value="CHAD"/>
    <property type="match status" value="1"/>
</dbReference>
<dbReference type="RefSeq" id="WP_107889432.1">
    <property type="nucleotide sequence ID" value="NZ_CP028519.1"/>
</dbReference>
<dbReference type="InterPro" id="IPR038186">
    <property type="entry name" value="CHAD_dom_sf"/>
</dbReference>
<evidence type="ECO:0000313" key="2">
    <source>
        <dbReference type="EMBL" id="AVY94499.1"/>
    </source>
</evidence>
<evidence type="ECO:0000259" key="1">
    <source>
        <dbReference type="PROSITE" id="PS51708"/>
    </source>
</evidence>
<gene>
    <name evidence="2" type="ORF">DAI18_10915</name>
</gene>
<sequence>MPQSLKKLLALEIAHRIDAMRTCRKRALRGEDAESLHNLRVALRRLRSLTRPLQPLLTPRIRRIERRLKRLVQDTNALRDAEVHQQWLSRLAPDLPPPSPRRKDAARLRRALKSGRLKRDLNLLRERLPRQLAKTPKFALTRLLAGGCDAAQIELAHALSRSGFDDAAPQDLHNSRLLTKRVRYQAESYAVLLGDSRLALLATPCRELQDALGDLRDLEACAASLPQAEQKRAAARVRQARAECRERARLAWQDMHDRLAPTPLED</sequence>
<dbReference type="Pfam" id="PF05235">
    <property type="entry name" value="CHAD"/>
    <property type="match status" value="1"/>
</dbReference>
<dbReference type="Gene3D" id="1.40.20.10">
    <property type="entry name" value="CHAD domain"/>
    <property type="match status" value="1"/>
</dbReference>
<reference evidence="2 3" key="1">
    <citation type="submission" date="2018-04" db="EMBL/GenBank/DDBJ databases">
        <title>Denitrifier Microvirgula.</title>
        <authorList>
            <person name="Anderson E."/>
            <person name="Jang J."/>
            <person name="Ishii S."/>
        </authorList>
    </citation>
    <scope>NUCLEOTIDE SEQUENCE [LARGE SCALE GENOMIC DNA]</scope>
    <source>
        <strain evidence="2 3">BE2.4</strain>
    </source>
</reference>